<dbReference type="PROSITE" id="PS50212">
    <property type="entry name" value="RASGEF_NTER"/>
    <property type="match status" value="1"/>
</dbReference>
<organism evidence="6 7">
    <name type="scientific">Rozella allomycis (strain CSF55)</name>
    <dbReference type="NCBI Taxonomy" id="988480"/>
    <lineage>
        <taxon>Eukaryota</taxon>
        <taxon>Fungi</taxon>
        <taxon>Fungi incertae sedis</taxon>
        <taxon>Cryptomycota</taxon>
        <taxon>Cryptomycota incertae sedis</taxon>
        <taxon>Rozella</taxon>
    </lineage>
</organism>
<dbReference type="AlphaFoldDB" id="A0A4P9YE15"/>
<dbReference type="EMBL" id="ML005762">
    <property type="protein sequence ID" value="RKP17586.1"/>
    <property type="molecule type" value="Genomic_DNA"/>
</dbReference>
<sequence>MSSFSNNNFDESENSCRENSIPIKNINEIMTLPKRPNLPENSLTATTTNPFDDTNSYPSIEWDDEDESSKCEIRRTNFHDSIEWKENETFETDFTQTPPNYSKSQTNKEEKFRFLPVVVEESNFTSNSKTETFLPIEELIAKLFPDDGSLNEEFLNEFFTVSSFIISDVQLFEEMWKKFVSQTDEVKLFGIINIIYRWIHDYAYSLERNETLVDLIQDFVEIELSSNKFSYLQDLANHISVLIKERLSNSPKLCFDETILVGQKAYTELTMKHNGEYPRGKQRREFVKNTRQAPRSFNPFKLLTSKSSIILKPEAMKNRKSTFLDSFKTLSLDDCDQRRQDIQNLTSQIQSLNVSLSIENITSINPVNLARQMTLIKTFQCLSITPLDFYYSMSDTEPHNNYFKSTTEHSEKTTIWIAHSICSCPDLINRVSLLCYQWGNMETCFAVVAALNMEPVKRMRKTWNRIKEVFMKMWNRINSITSPDNNFKAYKRYTATLTSFIESLELVYNDILGEIEKDPLYDDNGLVNYQTLTSISKIIQEWNSKKQNVHENMHFDYQIYEYLDRQIDQASKKLDLEQDYESTLLSISLQSEPDDGQLEKAGLWSVKSNFTSNFIRVANSIGRFQKKSSVDKLVVSSLALD</sequence>
<evidence type="ECO:0000259" key="4">
    <source>
        <dbReference type="PROSITE" id="PS50009"/>
    </source>
</evidence>
<evidence type="ECO:0000313" key="7">
    <source>
        <dbReference type="Proteomes" id="UP000281549"/>
    </source>
</evidence>
<dbReference type="Gene3D" id="1.10.840.10">
    <property type="entry name" value="Ras guanine-nucleotide exchange factors catalytic domain"/>
    <property type="match status" value="1"/>
</dbReference>
<dbReference type="PANTHER" id="PTHR23113:SF99">
    <property type="entry name" value="RASGEF DOMAIN-CONTAINING PROTEIN"/>
    <property type="match status" value="1"/>
</dbReference>
<keyword evidence="1 2" id="KW-0344">Guanine-nucleotide releasing factor</keyword>
<evidence type="ECO:0000256" key="2">
    <source>
        <dbReference type="PROSITE-ProRule" id="PRU00168"/>
    </source>
</evidence>
<feature type="region of interest" description="Disordered" evidence="3">
    <location>
        <begin position="33"/>
        <end position="65"/>
    </location>
</feature>
<dbReference type="InterPro" id="IPR001895">
    <property type="entry name" value="RASGEF_cat_dom"/>
</dbReference>
<feature type="domain" description="N-terminal Ras-GEF" evidence="5">
    <location>
        <begin position="127"/>
        <end position="247"/>
    </location>
</feature>
<accession>A0A4P9YE15</accession>
<dbReference type="SMART" id="SM00147">
    <property type="entry name" value="RasGEF"/>
    <property type="match status" value="1"/>
</dbReference>
<evidence type="ECO:0000256" key="3">
    <source>
        <dbReference type="SAM" id="MobiDB-lite"/>
    </source>
</evidence>
<dbReference type="Proteomes" id="UP000281549">
    <property type="component" value="Unassembled WGS sequence"/>
</dbReference>
<dbReference type="Gene3D" id="1.20.870.10">
    <property type="entry name" value="Son of sevenless (SoS) protein Chain: S domain 1"/>
    <property type="match status" value="1"/>
</dbReference>
<dbReference type="SUPFAM" id="SSF48366">
    <property type="entry name" value="Ras GEF"/>
    <property type="match status" value="1"/>
</dbReference>
<dbReference type="InterPro" id="IPR000651">
    <property type="entry name" value="Ras-like_Gua-exchang_fac_N"/>
</dbReference>
<feature type="domain" description="Ras-GEF" evidence="4">
    <location>
        <begin position="365"/>
        <end position="579"/>
    </location>
</feature>
<dbReference type="GO" id="GO:0005085">
    <property type="term" value="F:guanyl-nucleotide exchange factor activity"/>
    <property type="evidence" value="ECO:0007669"/>
    <property type="project" value="UniProtKB-KW"/>
</dbReference>
<dbReference type="Pfam" id="PF00617">
    <property type="entry name" value="RasGEF"/>
    <property type="match status" value="1"/>
</dbReference>
<feature type="compositionally biased region" description="Polar residues" evidence="3">
    <location>
        <begin position="39"/>
        <end position="58"/>
    </location>
</feature>
<dbReference type="InterPro" id="IPR023578">
    <property type="entry name" value="Ras_GEF_dom_sf"/>
</dbReference>
<protein>
    <submittedName>
        <fullName evidence="6">Ras GEF</fullName>
    </submittedName>
</protein>
<dbReference type="PROSITE" id="PS50009">
    <property type="entry name" value="RASGEF_CAT"/>
    <property type="match status" value="1"/>
</dbReference>
<evidence type="ECO:0000256" key="1">
    <source>
        <dbReference type="ARBA" id="ARBA00022658"/>
    </source>
</evidence>
<proteinExistence type="predicted"/>
<dbReference type="InterPro" id="IPR008937">
    <property type="entry name" value="Ras-like_GEF"/>
</dbReference>
<reference evidence="7" key="1">
    <citation type="journal article" date="2018" name="Nat. Microbiol.">
        <title>Leveraging single-cell genomics to expand the fungal tree of life.</title>
        <authorList>
            <person name="Ahrendt S.R."/>
            <person name="Quandt C.A."/>
            <person name="Ciobanu D."/>
            <person name="Clum A."/>
            <person name="Salamov A."/>
            <person name="Andreopoulos B."/>
            <person name="Cheng J.F."/>
            <person name="Woyke T."/>
            <person name="Pelin A."/>
            <person name="Henrissat B."/>
            <person name="Reynolds N.K."/>
            <person name="Benny G.L."/>
            <person name="Smith M.E."/>
            <person name="James T.Y."/>
            <person name="Grigoriev I.V."/>
        </authorList>
    </citation>
    <scope>NUCLEOTIDE SEQUENCE [LARGE SCALE GENOMIC DNA]</scope>
    <source>
        <strain evidence="7">CSF55</strain>
    </source>
</reference>
<gene>
    <name evidence="6" type="ORF">ROZALSC1DRAFT_30624</name>
</gene>
<dbReference type="PANTHER" id="PTHR23113">
    <property type="entry name" value="GUANINE NUCLEOTIDE EXCHANGE FACTOR"/>
    <property type="match status" value="1"/>
</dbReference>
<dbReference type="InterPro" id="IPR036964">
    <property type="entry name" value="RASGEF_cat_dom_sf"/>
</dbReference>
<evidence type="ECO:0000259" key="5">
    <source>
        <dbReference type="PROSITE" id="PS50212"/>
    </source>
</evidence>
<dbReference type="GO" id="GO:0007264">
    <property type="term" value="P:small GTPase-mediated signal transduction"/>
    <property type="evidence" value="ECO:0007669"/>
    <property type="project" value="InterPro"/>
</dbReference>
<evidence type="ECO:0000313" key="6">
    <source>
        <dbReference type="EMBL" id="RKP17586.1"/>
    </source>
</evidence>
<feature type="region of interest" description="Disordered" evidence="3">
    <location>
        <begin position="1"/>
        <end position="20"/>
    </location>
</feature>
<name>A0A4P9YE15_ROZAC</name>